<name>A0AAV4D540_9GAST</name>
<evidence type="ECO:0000313" key="2">
    <source>
        <dbReference type="Proteomes" id="UP000735302"/>
    </source>
</evidence>
<gene>
    <name evidence="1" type="ORF">PoB_006577000</name>
</gene>
<dbReference type="AlphaFoldDB" id="A0AAV4D540"/>
<proteinExistence type="predicted"/>
<accession>A0AAV4D540</accession>
<dbReference type="EMBL" id="BLXT01007473">
    <property type="protein sequence ID" value="GFO39265.1"/>
    <property type="molecule type" value="Genomic_DNA"/>
</dbReference>
<sequence>MFVQFHMGHARAVVITGWYQELTQGRAGGALSPAPACTSCHDTGAPDLVRAEHAPPPCNTPPCQQYQVTGAGAYHYPRHCYPRLSATSYDEDFVADSPSGQLEGGDEGCDQFLICVGHL</sequence>
<reference evidence="1 2" key="1">
    <citation type="journal article" date="2021" name="Elife">
        <title>Chloroplast acquisition without the gene transfer in kleptoplastic sea slugs, Plakobranchus ocellatus.</title>
        <authorList>
            <person name="Maeda T."/>
            <person name="Takahashi S."/>
            <person name="Yoshida T."/>
            <person name="Shimamura S."/>
            <person name="Takaki Y."/>
            <person name="Nagai Y."/>
            <person name="Toyoda A."/>
            <person name="Suzuki Y."/>
            <person name="Arimoto A."/>
            <person name="Ishii H."/>
            <person name="Satoh N."/>
            <person name="Nishiyama T."/>
            <person name="Hasebe M."/>
            <person name="Maruyama T."/>
            <person name="Minagawa J."/>
            <person name="Obokata J."/>
            <person name="Shigenobu S."/>
        </authorList>
    </citation>
    <scope>NUCLEOTIDE SEQUENCE [LARGE SCALE GENOMIC DNA]</scope>
</reference>
<keyword evidence="2" id="KW-1185">Reference proteome</keyword>
<organism evidence="1 2">
    <name type="scientific">Plakobranchus ocellatus</name>
    <dbReference type="NCBI Taxonomy" id="259542"/>
    <lineage>
        <taxon>Eukaryota</taxon>
        <taxon>Metazoa</taxon>
        <taxon>Spiralia</taxon>
        <taxon>Lophotrochozoa</taxon>
        <taxon>Mollusca</taxon>
        <taxon>Gastropoda</taxon>
        <taxon>Heterobranchia</taxon>
        <taxon>Euthyneura</taxon>
        <taxon>Panpulmonata</taxon>
        <taxon>Sacoglossa</taxon>
        <taxon>Placobranchoidea</taxon>
        <taxon>Plakobranchidae</taxon>
        <taxon>Plakobranchus</taxon>
    </lineage>
</organism>
<protein>
    <submittedName>
        <fullName evidence="1">Uncharacterized protein</fullName>
    </submittedName>
</protein>
<dbReference type="Proteomes" id="UP000735302">
    <property type="component" value="Unassembled WGS sequence"/>
</dbReference>
<evidence type="ECO:0000313" key="1">
    <source>
        <dbReference type="EMBL" id="GFO39265.1"/>
    </source>
</evidence>
<comment type="caution">
    <text evidence="1">The sequence shown here is derived from an EMBL/GenBank/DDBJ whole genome shotgun (WGS) entry which is preliminary data.</text>
</comment>